<accession>S2EQR4</accession>
<gene>
    <name evidence="1" type="ORF">BG20_I2600</name>
</gene>
<organism evidence="1 2">
    <name type="scientific">Candidatus Nitrosarchaeum limnium BG20</name>
    <dbReference type="NCBI Taxonomy" id="859192"/>
    <lineage>
        <taxon>Archaea</taxon>
        <taxon>Nitrososphaerota</taxon>
        <taxon>Nitrososphaeria</taxon>
        <taxon>Nitrosopumilales</taxon>
        <taxon>Nitrosopumilaceae</taxon>
        <taxon>Nitrosarchaeum</taxon>
    </lineage>
</organism>
<name>S2EQR4_9ARCH</name>
<sequence>GIISANALFKLGPNIINDTASKVKIIGIFLFTFLIIQVPI</sequence>
<protein>
    <submittedName>
        <fullName evidence="1">Uncharacterized protein</fullName>
    </submittedName>
</protein>
<dbReference type="Proteomes" id="UP000014065">
    <property type="component" value="Unassembled WGS sequence"/>
</dbReference>
<evidence type="ECO:0000313" key="2">
    <source>
        <dbReference type="Proteomes" id="UP000014065"/>
    </source>
</evidence>
<evidence type="ECO:0000313" key="1">
    <source>
        <dbReference type="EMBL" id="EPA04794.1"/>
    </source>
</evidence>
<reference evidence="1 2" key="1">
    <citation type="journal article" date="2012" name="J. Bacteriol.">
        <title>Genome Sequence of "Candidatus Nitrosoarchaeum limnia" BG20, a Low-Salinity Ammonia-Oxidizing Archaeon from the San Francisco Bay Estuary.</title>
        <authorList>
            <person name="Mosier A.C."/>
            <person name="Allen E.E."/>
            <person name="Kim M."/>
            <person name="Ferriera S."/>
            <person name="Francis C.A."/>
        </authorList>
    </citation>
    <scope>NUCLEOTIDE SEQUENCE [LARGE SCALE GENOMIC DNA]</scope>
    <source>
        <strain evidence="1 2">BG20</strain>
    </source>
</reference>
<dbReference type="AlphaFoldDB" id="S2EQR4"/>
<comment type="caution">
    <text evidence="1">The sequence shown here is derived from an EMBL/GenBank/DDBJ whole genome shotgun (WGS) entry which is preliminary data.</text>
</comment>
<keyword evidence="2" id="KW-1185">Reference proteome</keyword>
<dbReference type="EMBL" id="AHJG01000257">
    <property type="protein sequence ID" value="EPA04794.1"/>
    <property type="molecule type" value="Genomic_DNA"/>
</dbReference>
<feature type="non-terminal residue" evidence="1">
    <location>
        <position position="1"/>
    </location>
</feature>
<proteinExistence type="predicted"/>